<evidence type="ECO:0000313" key="1">
    <source>
        <dbReference type="EMBL" id="CAH2215853.1"/>
    </source>
</evidence>
<dbReference type="EMBL" id="CAKXAJ010013132">
    <property type="protein sequence ID" value="CAH2215853.1"/>
    <property type="molecule type" value="Genomic_DNA"/>
</dbReference>
<dbReference type="OrthoDB" id="428159at2759"/>
<protein>
    <submittedName>
        <fullName evidence="1">Jg21370 protein</fullName>
    </submittedName>
</protein>
<dbReference type="AlphaFoldDB" id="A0A8S4QL72"/>
<reference evidence="1" key="1">
    <citation type="submission" date="2022-03" db="EMBL/GenBank/DDBJ databases">
        <authorList>
            <person name="Lindestad O."/>
        </authorList>
    </citation>
    <scope>NUCLEOTIDE SEQUENCE</scope>
</reference>
<proteinExistence type="predicted"/>
<sequence>TRLQAIQSTVDRYANAGPLETIAEDEEFSVAKSKASIAKPSRRKQVESIQLKVNVKIGAVEIEFATDIRPLSIVKLQGAAAGLILKSSYTQVDCTIASIKVEDLNPVTVHKEV</sequence>
<gene>
    <name evidence="1" type="primary">jg21370</name>
    <name evidence="1" type="ORF">PAEG_LOCUS3937</name>
</gene>
<name>A0A8S4QL72_9NEOP</name>
<dbReference type="Proteomes" id="UP000838756">
    <property type="component" value="Unassembled WGS sequence"/>
</dbReference>
<keyword evidence="2" id="KW-1185">Reference proteome</keyword>
<organism evidence="1 2">
    <name type="scientific">Pararge aegeria aegeria</name>
    <dbReference type="NCBI Taxonomy" id="348720"/>
    <lineage>
        <taxon>Eukaryota</taxon>
        <taxon>Metazoa</taxon>
        <taxon>Ecdysozoa</taxon>
        <taxon>Arthropoda</taxon>
        <taxon>Hexapoda</taxon>
        <taxon>Insecta</taxon>
        <taxon>Pterygota</taxon>
        <taxon>Neoptera</taxon>
        <taxon>Endopterygota</taxon>
        <taxon>Lepidoptera</taxon>
        <taxon>Glossata</taxon>
        <taxon>Ditrysia</taxon>
        <taxon>Papilionoidea</taxon>
        <taxon>Nymphalidae</taxon>
        <taxon>Satyrinae</taxon>
        <taxon>Satyrini</taxon>
        <taxon>Parargina</taxon>
        <taxon>Pararge</taxon>
    </lineage>
</organism>
<comment type="caution">
    <text evidence="1">The sequence shown here is derived from an EMBL/GenBank/DDBJ whole genome shotgun (WGS) entry which is preliminary data.</text>
</comment>
<accession>A0A8S4QL72</accession>
<feature type="non-terminal residue" evidence="1">
    <location>
        <position position="1"/>
    </location>
</feature>
<evidence type="ECO:0000313" key="2">
    <source>
        <dbReference type="Proteomes" id="UP000838756"/>
    </source>
</evidence>